<dbReference type="GO" id="GO:0030267">
    <property type="term" value="F:glyoxylate reductase (NADPH) activity"/>
    <property type="evidence" value="ECO:0007669"/>
    <property type="project" value="TreeGrafter"/>
</dbReference>
<evidence type="ECO:0000256" key="2">
    <source>
        <dbReference type="ARBA" id="ARBA00023002"/>
    </source>
</evidence>
<feature type="domain" description="D-isomer specific 2-hydroxyacid dehydrogenase NAD-binding" evidence="5">
    <location>
        <begin position="88"/>
        <end position="198"/>
    </location>
</feature>
<proteinExistence type="inferred from homology"/>
<protein>
    <submittedName>
        <fullName evidence="6">Zgc:136493</fullName>
    </submittedName>
</protein>
<dbReference type="PANTHER" id="PTHR10996">
    <property type="entry name" value="2-HYDROXYACID DEHYDROGENASE-RELATED"/>
    <property type="match status" value="1"/>
</dbReference>
<dbReference type="SUPFAM" id="SSF51735">
    <property type="entry name" value="NAD(P)-binding Rossmann-fold domains"/>
    <property type="match status" value="1"/>
</dbReference>
<accession>A0A3B4GGJ3</accession>
<dbReference type="InterPro" id="IPR006139">
    <property type="entry name" value="D-isomer_2_OHA_DH_cat_dom"/>
</dbReference>
<name>A0A3B4GGJ3_9CICH</name>
<dbReference type="AlphaFoldDB" id="A0A3B4GGJ3"/>
<dbReference type="InterPro" id="IPR050223">
    <property type="entry name" value="D-isomer_2-hydroxyacid_DH"/>
</dbReference>
<evidence type="ECO:0000259" key="5">
    <source>
        <dbReference type="Pfam" id="PF02826"/>
    </source>
</evidence>
<dbReference type="InterPro" id="IPR006140">
    <property type="entry name" value="D-isomer_DH_NAD-bd"/>
</dbReference>
<reference evidence="6" key="1">
    <citation type="submission" date="2023-09" db="UniProtKB">
        <authorList>
            <consortium name="Ensembl"/>
        </authorList>
    </citation>
    <scope>IDENTIFICATION</scope>
</reference>
<dbReference type="Pfam" id="PF00389">
    <property type="entry name" value="2-Hacid_dh"/>
    <property type="match status" value="1"/>
</dbReference>
<dbReference type="SUPFAM" id="SSF52283">
    <property type="entry name" value="Formate/glycerate dehydrogenase catalytic domain-like"/>
    <property type="match status" value="1"/>
</dbReference>
<feature type="domain" description="D-isomer specific 2-hydroxyacid dehydrogenase catalytic" evidence="4">
    <location>
        <begin position="41"/>
        <end position="270"/>
    </location>
</feature>
<evidence type="ECO:0000256" key="1">
    <source>
        <dbReference type="ARBA" id="ARBA00005854"/>
    </source>
</evidence>
<dbReference type="Pfam" id="PF02826">
    <property type="entry name" value="2-Hacid_dh_C"/>
    <property type="match status" value="1"/>
</dbReference>
<sequence length="277" mass="29895">MSTWLLYLEELADIVKQHFQIVCYKDFLQNPCCPAAKPWLLRLLPCLKVVASGGVGIDHLDVLFINSLGAKVANTPGVVSDATADLAMGLLLASARNIHEGHQIATDPKTVHIPQNLMGVEVTRATLGITGMGEVGYKIAQRSKGFEMKVMYHKRTRRSTEDEQAVGASYCENLDDLLRCSDFVMIAVNLTSETSGSLATGTEVGIMCLVVNQDALLAALNSDHPLLELPNIFITPHIGISTITTARGMVKKMVENAPAGVKGLPVPNEVHLHPSNC</sequence>
<evidence type="ECO:0000256" key="3">
    <source>
        <dbReference type="RuleBase" id="RU003719"/>
    </source>
</evidence>
<evidence type="ECO:0000313" key="6">
    <source>
        <dbReference type="Ensembl" id="ENSPNYP00000020708.1"/>
    </source>
</evidence>
<dbReference type="GO" id="GO:0016618">
    <property type="term" value="F:hydroxypyruvate reductase [NAD(P)H] activity"/>
    <property type="evidence" value="ECO:0007669"/>
    <property type="project" value="TreeGrafter"/>
</dbReference>
<evidence type="ECO:0000259" key="4">
    <source>
        <dbReference type="Pfam" id="PF00389"/>
    </source>
</evidence>
<keyword evidence="2 3" id="KW-0560">Oxidoreductase</keyword>
<dbReference type="GO" id="GO:0051287">
    <property type="term" value="F:NAD binding"/>
    <property type="evidence" value="ECO:0007669"/>
    <property type="project" value="InterPro"/>
</dbReference>
<dbReference type="InterPro" id="IPR036291">
    <property type="entry name" value="NAD(P)-bd_dom_sf"/>
</dbReference>
<dbReference type="GO" id="GO:0005829">
    <property type="term" value="C:cytosol"/>
    <property type="evidence" value="ECO:0007669"/>
    <property type="project" value="TreeGrafter"/>
</dbReference>
<dbReference type="Ensembl" id="ENSPNYT00000021210.1">
    <property type="protein sequence ID" value="ENSPNYP00000020708.1"/>
    <property type="gene ID" value="ENSPNYG00000015580.1"/>
</dbReference>
<comment type="similarity">
    <text evidence="1 3">Belongs to the D-isomer specific 2-hydroxyacid dehydrogenase family.</text>
</comment>
<organism evidence="6">
    <name type="scientific">Pundamilia nyererei</name>
    <dbReference type="NCBI Taxonomy" id="303518"/>
    <lineage>
        <taxon>Eukaryota</taxon>
        <taxon>Metazoa</taxon>
        <taxon>Chordata</taxon>
        <taxon>Craniata</taxon>
        <taxon>Vertebrata</taxon>
        <taxon>Euteleostomi</taxon>
        <taxon>Actinopterygii</taxon>
        <taxon>Neopterygii</taxon>
        <taxon>Teleostei</taxon>
        <taxon>Neoteleostei</taxon>
        <taxon>Acanthomorphata</taxon>
        <taxon>Ovalentaria</taxon>
        <taxon>Cichlomorphae</taxon>
        <taxon>Cichliformes</taxon>
        <taxon>Cichlidae</taxon>
        <taxon>African cichlids</taxon>
        <taxon>Pseudocrenilabrinae</taxon>
        <taxon>Haplochromini</taxon>
        <taxon>Pundamilia</taxon>
    </lineage>
</organism>
<dbReference type="Gene3D" id="3.40.50.720">
    <property type="entry name" value="NAD(P)-binding Rossmann-like Domain"/>
    <property type="match status" value="4"/>
</dbReference>
<dbReference type="PANTHER" id="PTHR10996:SF257">
    <property type="entry name" value="GLYOXYLATE REDUCTASE 1"/>
    <property type="match status" value="1"/>
</dbReference>
<dbReference type="GeneTree" id="ENSGT00940000162740"/>
<dbReference type="STRING" id="303518.ENSPNYP00000020708"/>